<evidence type="ECO:0000313" key="3">
    <source>
        <dbReference type="Proteomes" id="UP000000600"/>
    </source>
</evidence>
<dbReference type="SUPFAM" id="SSF50978">
    <property type="entry name" value="WD40 repeat-like"/>
    <property type="match status" value="1"/>
</dbReference>
<dbReference type="EMBL" id="CT868651">
    <property type="protein sequence ID" value="CAK88819.1"/>
    <property type="molecule type" value="Genomic_DNA"/>
</dbReference>
<accession>A0E0K2</accession>
<dbReference type="InParanoid" id="A0E0K2"/>
<dbReference type="OrthoDB" id="308454at2759"/>
<dbReference type="GeneID" id="5042001"/>
<evidence type="ECO:0000256" key="1">
    <source>
        <dbReference type="SAM" id="Coils"/>
    </source>
</evidence>
<keyword evidence="3" id="KW-1185">Reference proteome</keyword>
<sequence length="489" mass="57239">MNSVCKDHQQQIESINEQGKPMCRICHQQVNEIVQEYQGKKKSLLQKNEVDTLEKLRQAKKKMLEVQENLQISMNSHIETVTKKREQLLSYFAEQQRKVEDYQDQEQNFVKFKQNGNSFTKDDTTLHQIQEEKKNILELEKAFQAMLQKAINDYQFSTGLQQQNLQQNQQQNQQQIQLQEVRQKIQYQIFASIMDKSNVDFITINKDNNIIAYSESFEIHFLKIQDHTLQKMKQNIEDDDMELMTCVKFAKTSDDIYYGTDNGKDGKNKKQIKTHNGKGIVDLTLSDDDSKLFCAGDDKTIEIYLKKQNYDLEKVSTIENKEFGQMSSIAFNPISSELISSSFSKVQIWNISDDNQGQSKQIIEGLEPDKNNKVYFIDHEIFFVTSSNQIYFFKKNEEQAYVKVEASTFLENQIYQLPICYDTDIKILLIQKKESKEIDVMRFNQNEKKFVHQMSIAGEYNKLGIGQNGEYILLYNKADVNLLTVMKLE</sequence>
<protein>
    <recommendedName>
        <fullName evidence="4">Anaphase-promoting complex subunit 4 WD40 domain-containing protein</fullName>
    </recommendedName>
</protein>
<keyword evidence="1" id="KW-0175">Coiled coil</keyword>
<proteinExistence type="predicted"/>
<dbReference type="RefSeq" id="XP_001456216.1">
    <property type="nucleotide sequence ID" value="XM_001456179.1"/>
</dbReference>
<dbReference type="Gene3D" id="2.130.10.10">
    <property type="entry name" value="YVTN repeat-like/Quinoprotein amine dehydrogenase"/>
    <property type="match status" value="1"/>
</dbReference>
<dbReference type="OMA" id="HNILIAR"/>
<evidence type="ECO:0008006" key="4">
    <source>
        <dbReference type="Google" id="ProtNLM"/>
    </source>
</evidence>
<reference evidence="2 3" key="1">
    <citation type="journal article" date="2006" name="Nature">
        <title>Global trends of whole-genome duplications revealed by the ciliate Paramecium tetraurelia.</title>
        <authorList>
            <consortium name="Genoscope"/>
            <person name="Aury J.-M."/>
            <person name="Jaillon O."/>
            <person name="Duret L."/>
            <person name="Noel B."/>
            <person name="Jubin C."/>
            <person name="Porcel B.M."/>
            <person name="Segurens B."/>
            <person name="Daubin V."/>
            <person name="Anthouard V."/>
            <person name="Aiach N."/>
            <person name="Arnaiz O."/>
            <person name="Billaut A."/>
            <person name="Beisson J."/>
            <person name="Blanc I."/>
            <person name="Bouhouche K."/>
            <person name="Camara F."/>
            <person name="Duharcourt S."/>
            <person name="Guigo R."/>
            <person name="Gogendeau D."/>
            <person name="Katinka M."/>
            <person name="Keller A.-M."/>
            <person name="Kissmehl R."/>
            <person name="Klotz C."/>
            <person name="Koll F."/>
            <person name="Le Moue A."/>
            <person name="Lepere C."/>
            <person name="Malinsky S."/>
            <person name="Nowacki M."/>
            <person name="Nowak J.K."/>
            <person name="Plattner H."/>
            <person name="Poulain J."/>
            <person name="Ruiz F."/>
            <person name="Serrano V."/>
            <person name="Zagulski M."/>
            <person name="Dessen P."/>
            <person name="Betermier M."/>
            <person name="Weissenbach J."/>
            <person name="Scarpelli C."/>
            <person name="Schachter V."/>
            <person name="Sperling L."/>
            <person name="Meyer E."/>
            <person name="Cohen J."/>
            <person name="Wincker P."/>
        </authorList>
    </citation>
    <scope>NUCLEOTIDE SEQUENCE [LARGE SCALE GENOMIC DNA]</scope>
    <source>
        <strain evidence="2 3">Stock d4-2</strain>
    </source>
</reference>
<dbReference type="HOGENOM" id="CLU_558352_0_0_1"/>
<dbReference type="InterPro" id="IPR015943">
    <property type="entry name" value="WD40/YVTN_repeat-like_dom_sf"/>
</dbReference>
<dbReference type="InterPro" id="IPR001680">
    <property type="entry name" value="WD40_rpt"/>
</dbReference>
<dbReference type="SMART" id="SM00320">
    <property type="entry name" value="WD40"/>
    <property type="match status" value="2"/>
</dbReference>
<dbReference type="AlphaFoldDB" id="A0E0K2"/>
<feature type="coiled-coil region" evidence="1">
    <location>
        <begin position="53"/>
        <end position="105"/>
    </location>
</feature>
<name>A0E0K2_PARTE</name>
<evidence type="ECO:0000313" key="2">
    <source>
        <dbReference type="EMBL" id="CAK88819.1"/>
    </source>
</evidence>
<gene>
    <name evidence="2" type="ORF">GSPATT00021987001</name>
</gene>
<dbReference type="KEGG" id="ptm:GSPATT00021987001"/>
<dbReference type="InterPro" id="IPR036322">
    <property type="entry name" value="WD40_repeat_dom_sf"/>
</dbReference>
<dbReference type="Proteomes" id="UP000000600">
    <property type="component" value="Unassembled WGS sequence"/>
</dbReference>
<organism evidence="2 3">
    <name type="scientific">Paramecium tetraurelia</name>
    <dbReference type="NCBI Taxonomy" id="5888"/>
    <lineage>
        <taxon>Eukaryota</taxon>
        <taxon>Sar</taxon>
        <taxon>Alveolata</taxon>
        <taxon>Ciliophora</taxon>
        <taxon>Intramacronucleata</taxon>
        <taxon>Oligohymenophorea</taxon>
        <taxon>Peniculida</taxon>
        <taxon>Parameciidae</taxon>
        <taxon>Paramecium</taxon>
    </lineage>
</organism>